<evidence type="ECO:0000259" key="2">
    <source>
        <dbReference type="Pfam" id="PF13439"/>
    </source>
</evidence>
<name>A0A2M8KU74_9BACT</name>
<keyword evidence="1" id="KW-0808">Transferase</keyword>
<dbReference type="Pfam" id="PF13439">
    <property type="entry name" value="Glyco_transf_4"/>
    <property type="match status" value="1"/>
</dbReference>
<dbReference type="GO" id="GO:0016757">
    <property type="term" value="F:glycosyltransferase activity"/>
    <property type="evidence" value="ECO:0007669"/>
    <property type="project" value="TreeGrafter"/>
</dbReference>
<comment type="caution">
    <text evidence="3">The sequence shown here is derived from an EMBL/GenBank/DDBJ whole genome shotgun (WGS) entry which is preliminary data.</text>
</comment>
<evidence type="ECO:0000313" key="3">
    <source>
        <dbReference type="EMBL" id="PJE63474.1"/>
    </source>
</evidence>
<protein>
    <recommendedName>
        <fullName evidence="2">Glycosyltransferase subfamily 4-like N-terminal domain-containing protein</fullName>
    </recommendedName>
</protein>
<dbReference type="PANTHER" id="PTHR46401">
    <property type="entry name" value="GLYCOSYLTRANSFERASE WBBK-RELATED"/>
    <property type="match status" value="1"/>
</dbReference>
<dbReference type="InterPro" id="IPR028098">
    <property type="entry name" value="Glyco_trans_4-like_N"/>
</dbReference>
<organism evidence="3 4">
    <name type="scientific">Candidatus Roizmanbacteria bacterium CG10_big_fil_rev_8_21_14_0_10_45_7</name>
    <dbReference type="NCBI Taxonomy" id="1974854"/>
    <lineage>
        <taxon>Bacteria</taxon>
        <taxon>Candidatus Roizmaniibacteriota</taxon>
    </lineage>
</organism>
<dbReference type="PANTHER" id="PTHR46401:SF2">
    <property type="entry name" value="GLYCOSYLTRANSFERASE WBBK-RELATED"/>
    <property type="match status" value="1"/>
</dbReference>
<proteinExistence type="predicted"/>
<dbReference type="Pfam" id="PF13692">
    <property type="entry name" value="Glyco_trans_1_4"/>
    <property type="match status" value="1"/>
</dbReference>
<dbReference type="GO" id="GO:0009103">
    <property type="term" value="P:lipopolysaccharide biosynthetic process"/>
    <property type="evidence" value="ECO:0007669"/>
    <property type="project" value="TreeGrafter"/>
</dbReference>
<sequence length="401" mass="46725">MKLLMVTPYLPYPPVSGGQTRSYHLITRLAKKHKITLFCYYRHEDERQFAKHLEPFVEKVVLVKRRPVLHPFHILLGICSSMPFLLVSTYFSRTLRIQIQRELDSQEYDLIHCETFYVTPNIPLTSIPIILAEQTVEYYVYEHFVQHLPKLFRGLFWLELKKLLHWEKAMWQRAQRILTVSLEDKKAVTMLDPRQKGKLDTVPNGTSVNEFEYLGKKQYSFAQPTIGYVGNFKWLQNTEALSYLLTNILPKLREVIPNVRIIVAGKHIPAQYPRDYPDVFFYESVPNIHHVYNQMDVLVAPLFGPGGTRLKILEAMAAQVLVATTPVGAMGLGVEDGREVVLFNNEKELITKLSRILKDHIKFKAMIRSAYKHVKGAYDWDSIVERLEFNYRLLKKHADSH</sequence>
<feature type="domain" description="Glycosyltransferase subfamily 4-like N-terminal" evidence="2">
    <location>
        <begin position="16"/>
        <end position="207"/>
    </location>
</feature>
<dbReference type="SUPFAM" id="SSF53756">
    <property type="entry name" value="UDP-Glycosyltransferase/glycogen phosphorylase"/>
    <property type="match status" value="1"/>
</dbReference>
<dbReference type="EMBL" id="PFEE01000064">
    <property type="protein sequence ID" value="PJE63474.1"/>
    <property type="molecule type" value="Genomic_DNA"/>
</dbReference>
<dbReference type="CDD" id="cd03801">
    <property type="entry name" value="GT4_PimA-like"/>
    <property type="match status" value="1"/>
</dbReference>
<dbReference type="Gene3D" id="3.40.50.2000">
    <property type="entry name" value="Glycogen Phosphorylase B"/>
    <property type="match status" value="2"/>
</dbReference>
<dbReference type="Proteomes" id="UP000231569">
    <property type="component" value="Unassembled WGS sequence"/>
</dbReference>
<accession>A0A2M8KU74</accession>
<evidence type="ECO:0000256" key="1">
    <source>
        <dbReference type="ARBA" id="ARBA00022679"/>
    </source>
</evidence>
<gene>
    <name evidence="3" type="ORF">COU89_03110</name>
</gene>
<reference evidence="4" key="1">
    <citation type="submission" date="2017-09" db="EMBL/GenBank/DDBJ databases">
        <title>Depth-based differentiation of microbial function through sediment-hosted aquifers and enrichment of novel symbionts in the deep terrestrial subsurface.</title>
        <authorList>
            <person name="Probst A.J."/>
            <person name="Ladd B."/>
            <person name="Jarett J.K."/>
            <person name="Geller-Mcgrath D.E."/>
            <person name="Sieber C.M.K."/>
            <person name="Emerson J.B."/>
            <person name="Anantharaman K."/>
            <person name="Thomas B.C."/>
            <person name="Malmstrom R."/>
            <person name="Stieglmeier M."/>
            <person name="Klingl A."/>
            <person name="Woyke T."/>
            <person name="Ryan C.M."/>
            <person name="Banfield J.F."/>
        </authorList>
    </citation>
    <scope>NUCLEOTIDE SEQUENCE [LARGE SCALE GENOMIC DNA]</scope>
</reference>
<dbReference type="AlphaFoldDB" id="A0A2M8KU74"/>
<evidence type="ECO:0000313" key="4">
    <source>
        <dbReference type="Proteomes" id="UP000231569"/>
    </source>
</evidence>